<keyword evidence="3" id="KW-1185">Reference proteome</keyword>
<name>S8CNB9_9LAMI</name>
<evidence type="ECO:0000313" key="3">
    <source>
        <dbReference type="Proteomes" id="UP000015453"/>
    </source>
</evidence>
<proteinExistence type="predicted"/>
<dbReference type="InterPro" id="IPR044791">
    <property type="entry name" value="Beta-glucanase/XTH"/>
</dbReference>
<dbReference type="InterPro" id="IPR013320">
    <property type="entry name" value="ConA-like_dom_sf"/>
</dbReference>
<dbReference type="GO" id="GO:0048046">
    <property type="term" value="C:apoplast"/>
    <property type="evidence" value="ECO:0007669"/>
    <property type="project" value="InterPro"/>
</dbReference>
<dbReference type="Proteomes" id="UP000015453">
    <property type="component" value="Unassembled WGS sequence"/>
</dbReference>
<evidence type="ECO:0000313" key="2">
    <source>
        <dbReference type="EMBL" id="EPS68220.1"/>
    </source>
</evidence>
<gene>
    <name evidence="2" type="ORF">M569_06553</name>
</gene>
<feature type="domain" description="Xyloglucan endo-transglycosylase C-terminal" evidence="1">
    <location>
        <begin position="60"/>
        <end position="90"/>
    </location>
</feature>
<sequence length="108" mass="12204">MGTTYPYQAMQVEASIWDASLWAGPVDWSQAPFVSKYSNFQVYGCEASGGDIQPCGSGGYSWNAYTQLTPAERSQMMEYRDRYMTYDYCAQASTRKPDCDFNHAKKTS</sequence>
<dbReference type="EMBL" id="AUSU01002712">
    <property type="protein sequence ID" value="EPS68220.1"/>
    <property type="molecule type" value="Genomic_DNA"/>
</dbReference>
<evidence type="ECO:0000259" key="1">
    <source>
        <dbReference type="Pfam" id="PF06955"/>
    </source>
</evidence>
<dbReference type="InterPro" id="IPR010713">
    <property type="entry name" value="XET_C"/>
</dbReference>
<dbReference type="SUPFAM" id="SSF49899">
    <property type="entry name" value="Concanavalin A-like lectins/glucanases"/>
    <property type="match status" value="1"/>
</dbReference>
<accession>S8CNB9</accession>
<dbReference type="GO" id="GO:0004553">
    <property type="term" value="F:hydrolase activity, hydrolyzing O-glycosyl compounds"/>
    <property type="evidence" value="ECO:0007669"/>
    <property type="project" value="InterPro"/>
</dbReference>
<comment type="caution">
    <text evidence="2">The sequence shown here is derived from an EMBL/GenBank/DDBJ whole genome shotgun (WGS) entry which is preliminary data.</text>
</comment>
<reference evidence="2 3" key="1">
    <citation type="journal article" date="2013" name="BMC Genomics">
        <title>The miniature genome of a carnivorous plant Genlisea aurea contains a low number of genes and short non-coding sequences.</title>
        <authorList>
            <person name="Leushkin E.V."/>
            <person name="Sutormin R.A."/>
            <person name="Nabieva E.R."/>
            <person name="Penin A.A."/>
            <person name="Kondrashov A.S."/>
            <person name="Logacheva M.D."/>
        </authorList>
    </citation>
    <scope>NUCLEOTIDE SEQUENCE [LARGE SCALE GENOMIC DNA]</scope>
</reference>
<dbReference type="GO" id="GO:0016762">
    <property type="term" value="F:xyloglucan:xyloglucosyl transferase activity"/>
    <property type="evidence" value="ECO:0007669"/>
    <property type="project" value="InterPro"/>
</dbReference>
<dbReference type="Gene3D" id="2.60.120.200">
    <property type="match status" value="1"/>
</dbReference>
<protein>
    <recommendedName>
        <fullName evidence="1">Xyloglucan endo-transglycosylase C-terminal domain-containing protein</fullName>
    </recommendedName>
</protein>
<organism evidence="2 3">
    <name type="scientific">Genlisea aurea</name>
    <dbReference type="NCBI Taxonomy" id="192259"/>
    <lineage>
        <taxon>Eukaryota</taxon>
        <taxon>Viridiplantae</taxon>
        <taxon>Streptophyta</taxon>
        <taxon>Embryophyta</taxon>
        <taxon>Tracheophyta</taxon>
        <taxon>Spermatophyta</taxon>
        <taxon>Magnoliopsida</taxon>
        <taxon>eudicotyledons</taxon>
        <taxon>Gunneridae</taxon>
        <taxon>Pentapetalae</taxon>
        <taxon>asterids</taxon>
        <taxon>lamiids</taxon>
        <taxon>Lamiales</taxon>
        <taxon>Lentibulariaceae</taxon>
        <taxon>Genlisea</taxon>
    </lineage>
</organism>
<dbReference type="Pfam" id="PF06955">
    <property type="entry name" value="XET_C"/>
    <property type="match status" value="1"/>
</dbReference>
<dbReference type="GO" id="GO:0044042">
    <property type="term" value="P:glucan metabolic process"/>
    <property type="evidence" value="ECO:0007669"/>
    <property type="project" value="InterPro"/>
</dbReference>
<dbReference type="AlphaFoldDB" id="S8CNB9"/>
<dbReference type="PANTHER" id="PTHR31062">
    <property type="entry name" value="XYLOGLUCAN ENDOTRANSGLUCOSYLASE/HYDROLASE PROTEIN 8-RELATED"/>
    <property type="match status" value="1"/>
</dbReference>